<sequence length="549" mass="64089">MASLFDDMDDVDVYIDGILISNDSEEYHLKVLTEVFCRFSKYNLKLAIDKCEFFLKRNYISWTCNIRKMHISNSIYIKKILNVPKPKTKKQLEKLIGLTAELSKLRRKNSKCVWNDVHEKAFGKLKMAIAQAQVLRHPKQNEPLIVHCDASNEAVGAALLQNHDGILAPIEFISKQFDIHQLNWHTSEKDFMRKQVNSRLARWAIQLSEFSFEAKYFPGNENFIADFLSRNPKSLESAERLLVITRSHSDKNMKVTYYNQKQNSSSSNITYQIEKAFSNRIEIFDYDGLFETSKFCEAQRTDKDIEIIIKLLKERNKTNQHSIDDIPIKWRNSFTKGKIEVNKIGVLTFNNKPIVPKLIRSDVMRYFHCHAFAQHQGTQRMLATIRERLYWPGITNDVKTFCRNCFTCQIAKGSHDANLCEIQHFHASRPFQMVALDIVGPLPKTDSGYEYILTMMNRFTRWVTTIPLRTHTSNKIAQLTSQVLGMKQLFTSTYHPQTNGMLERFYRYLKERLVTIVVDRNLDFISEDSWELFLHCIVTSYNITPNTVD</sequence>
<name>X6LMN9_RETFI</name>
<comment type="caution">
    <text evidence="3">The sequence shown here is derived from an EMBL/GenBank/DDBJ whole genome shotgun (WGS) entry which is preliminary data.</text>
</comment>
<evidence type="ECO:0000313" key="4">
    <source>
        <dbReference type="Proteomes" id="UP000023152"/>
    </source>
</evidence>
<organism evidence="3 4">
    <name type="scientific">Reticulomyxa filosa</name>
    <dbReference type="NCBI Taxonomy" id="46433"/>
    <lineage>
        <taxon>Eukaryota</taxon>
        <taxon>Sar</taxon>
        <taxon>Rhizaria</taxon>
        <taxon>Retaria</taxon>
        <taxon>Foraminifera</taxon>
        <taxon>Monothalamids</taxon>
        <taxon>Reticulomyxidae</taxon>
        <taxon>Reticulomyxa</taxon>
    </lineage>
</organism>
<feature type="domain" description="Integrase catalytic" evidence="2">
    <location>
        <begin position="445"/>
        <end position="549"/>
    </location>
</feature>
<dbReference type="PANTHER" id="PTHR37984:SF5">
    <property type="entry name" value="PROTEIN NYNRIN-LIKE"/>
    <property type="match status" value="1"/>
</dbReference>
<dbReference type="InterPro" id="IPR043128">
    <property type="entry name" value="Rev_trsase/Diguanyl_cyclase"/>
</dbReference>
<dbReference type="InterPro" id="IPR012337">
    <property type="entry name" value="RNaseH-like_sf"/>
</dbReference>
<dbReference type="FunFam" id="1.10.340.70:FF:000001">
    <property type="entry name" value="Retrovirus-related Pol polyprotein from transposon gypsy-like Protein"/>
    <property type="match status" value="1"/>
</dbReference>
<dbReference type="InterPro" id="IPR043502">
    <property type="entry name" value="DNA/RNA_pol_sf"/>
</dbReference>
<dbReference type="GO" id="GO:0003676">
    <property type="term" value="F:nucleic acid binding"/>
    <property type="evidence" value="ECO:0007669"/>
    <property type="project" value="InterPro"/>
</dbReference>
<evidence type="ECO:0000313" key="3">
    <source>
        <dbReference type="EMBL" id="ETO03213.1"/>
    </source>
</evidence>
<dbReference type="InterPro" id="IPR036397">
    <property type="entry name" value="RNaseH_sf"/>
</dbReference>
<dbReference type="OrthoDB" id="8061593at2759"/>
<dbReference type="OMA" id="WEWITID"/>
<dbReference type="InterPro" id="IPR041588">
    <property type="entry name" value="Integrase_H2C2"/>
</dbReference>
<dbReference type="SUPFAM" id="SSF53098">
    <property type="entry name" value="Ribonuclease H-like"/>
    <property type="match status" value="1"/>
</dbReference>
<dbReference type="InterPro" id="IPR041577">
    <property type="entry name" value="RT_RNaseH_2"/>
</dbReference>
<keyword evidence="1" id="KW-0511">Multifunctional enzyme</keyword>
<dbReference type="AlphaFoldDB" id="X6LMN9"/>
<dbReference type="Gene3D" id="1.10.340.70">
    <property type="match status" value="1"/>
</dbReference>
<dbReference type="Pfam" id="PF17921">
    <property type="entry name" value="Integrase_H2C2"/>
    <property type="match status" value="1"/>
</dbReference>
<accession>X6LMN9</accession>
<dbReference type="Gene3D" id="3.30.420.10">
    <property type="entry name" value="Ribonuclease H-like superfamily/Ribonuclease H"/>
    <property type="match status" value="2"/>
</dbReference>
<protein>
    <submittedName>
        <fullName evidence="3">RETRotransposon-like family member</fullName>
    </submittedName>
</protein>
<dbReference type="Gene3D" id="3.30.70.270">
    <property type="match status" value="2"/>
</dbReference>
<gene>
    <name evidence="3" type="ORF">RFI_34196</name>
</gene>
<dbReference type="GO" id="GO:0003824">
    <property type="term" value="F:catalytic activity"/>
    <property type="evidence" value="ECO:0007669"/>
    <property type="project" value="UniProtKB-KW"/>
</dbReference>
<dbReference type="Proteomes" id="UP000023152">
    <property type="component" value="Unassembled WGS sequence"/>
</dbReference>
<dbReference type="SUPFAM" id="SSF56672">
    <property type="entry name" value="DNA/RNA polymerases"/>
    <property type="match status" value="1"/>
</dbReference>
<proteinExistence type="predicted"/>
<dbReference type="InterPro" id="IPR050951">
    <property type="entry name" value="Retrovirus_Pol_polyprotein"/>
</dbReference>
<evidence type="ECO:0000256" key="1">
    <source>
        <dbReference type="ARBA" id="ARBA00023268"/>
    </source>
</evidence>
<dbReference type="PANTHER" id="PTHR37984">
    <property type="entry name" value="PROTEIN CBG26694"/>
    <property type="match status" value="1"/>
</dbReference>
<dbReference type="InterPro" id="IPR001584">
    <property type="entry name" value="Integrase_cat-core"/>
</dbReference>
<dbReference type="Pfam" id="PF17919">
    <property type="entry name" value="RT_RNaseH_2"/>
    <property type="match status" value="1"/>
</dbReference>
<reference evidence="3 4" key="1">
    <citation type="journal article" date="2013" name="Curr. Biol.">
        <title>The Genome of the Foraminiferan Reticulomyxa filosa.</title>
        <authorList>
            <person name="Glockner G."/>
            <person name="Hulsmann N."/>
            <person name="Schleicher M."/>
            <person name="Noegel A.A."/>
            <person name="Eichinger L."/>
            <person name="Gallinger C."/>
            <person name="Pawlowski J."/>
            <person name="Sierra R."/>
            <person name="Euteneuer U."/>
            <person name="Pillet L."/>
            <person name="Moustafa A."/>
            <person name="Platzer M."/>
            <person name="Groth M."/>
            <person name="Szafranski K."/>
            <person name="Schliwa M."/>
        </authorList>
    </citation>
    <scope>NUCLEOTIDE SEQUENCE [LARGE SCALE GENOMIC DNA]</scope>
</reference>
<dbReference type="EMBL" id="ASPP01033900">
    <property type="protein sequence ID" value="ETO03213.1"/>
    <property type="molecule type" value="Genomic_DNA"/>
</dbReference>
<dbReference type="GO" id="GO:0015074">
    <property type="term" value="P:DNA integration"/>
    <property type="evidence" value="ECO:0007669"/>
    <property type="project" value="InterPro"/>
</dbReference>
<evidence type="ECO:0000259" key="2">
    <source>
        <dbReference type="PROSITE" id="PS50994"/>
    </source>
</evidence>
<keyword evidence="4" id="KW-1185">Reference proteome</keyword>
<dbReference type="PROSITE" id="PS50994">
    <property type="entry name" value="INTEGRASE"/>
    <property type="match status" value="1"/>
</dbReference>